<dbReference type="EMBL" id="JAEKNN010000055">
    <property type="protein sequence ID" value="MBJ7610102.1"/>
    <property type="molecule type" value="Genomic_DNA"/>
</dbReference>
<gene>
    <name evidence="8" type="primary">folB</name>
    <name evidence="8" type="ORF">JF887_11830</name>
</gene>
<evidence type="ECO:0000313" key="9">
    <source>
        <dbReference type="Proteomes" id="UP000614410"/>
    </source>
</evidence>
<evidence type="ECO:0000256" key="1">
    <source>
        <dbReference type="ARBA" id="ARBA00001353"/>
    </source>
</evidence>
<evidence type="ECO:0000256" key="2">
    <source>
        <dbReference type="ARBA" id="ARBA00005013"/>
    </source>
</evidence>
<dbReference type="InterPro" id="IPR043133">
    <property type="entry name" value="GTP-CH-I_C/QueF"/>
</dbReference>
<dbReference type="PANTHER" id="PTHR42844:SF1">
    <property type="entry name" value="DIHYDRONEOPTERIN ALDOLASE 1-RELATED"/>
    <property type="match status" value="1"/>
</dbReference>
<dbReference type="GO" id="GO:0005737">
    <property type="term" value="C:cytoplasm"/>
    <property type="evidence" value="ECO:0007669"/>
    <property type="project" value="TreeGrafter"/>
</dbReference>
<dbReference type="SUPFAM" id="SSF55620">
    <property type="entry name" value="Tetrahydrobiopterin biosynthesis enzymes-like"/>
    <property type="match status" value="1"/>
</dbReference>
<evidence type="ECO:0000256" key="4">
    <source>
        <dbReference type="ARBA" id="ARBA00022909"/>
    </source>
</evidence>
<protein>
    <recommendedName>
        <fullName evidence="6">7,8-dihydroneopterin aldolase</fullName>
        <ecNumber evidence="6">4.1.2.25</ecNumber>
    </recommendedName>
</protein>
<evidence type="ECO:0000259" key="7">
    <source>
        <dbReference type="SMART" id="SM00905"/>
    </source>
</evidence>
<evidence type="ECO:0000256" key="3">
    <source>
        <dbReference type="ARBA" id="ARBA00005708"/>
    </source>
</evidence>
<proteinExistence type="inferred from homology"/>
<comment type="caution">
    <text evidence="8">The sequence shown here is derived from an EMBL/GenBank/DDBJ whole genome shotgun (WGS) entry which is preliminary data.</text>
</comment>
<dbReference type="NCBIfam" id="TIGR00525">
    <property type="entry name" value="folB"/>
    <property type="match status" value="1"/>
</dbReference>
<name>A0A934NAF7_9BACT</name>
<dbReference type="InterPro" id="IPR006156">
    <property type="entry name" value="Dihydroneopterin_aldolase"/>
</dbReference>
<dbReference type="SMART" id="SM00905">
    <property type="entry name" value="FolB"/>
    <property type="match status" value="1"/>
</dbReference>
<dbReference type="GO" id="GO:0004150">
    <property type="term" value="F:dihydroneopterin aldolase activity"/>
    <property type="evidence" value="ECO:0007669"/>
    <property type="project" value="UniProtKB-UniRule"/>
</dbReference>
<dbReference type="GO" id="GO:0046654">
    <property type="term" value="P:tetrahydrofolate biosynthetic process"/>
    <property type="evidence" value="ECO:0007669"/>
    <property type="project" value="UniProtKB-UniRule"/>
</dbReference>
<dbReference type="Pfam" id="PF02152">
    <property type="entry name" value="FolB"/>
    <property type="match status" value="1"/>
</dbReference>
<dbReference type="EC" id="4.1.2.25" evidence="6"/>
<sequence length="123" mass="13539">MADDLLLLEGLQFFGHHGDVEAERSLGGRVDVDVEIRADLKAAGHSDQLTDSVDYVRCYEMVRQVVEDGRHNLLEAVAEEIAEALLAEERIRSVLVRVAKQPPLPGVFSRFGVTIERDRGGAG</sequence>
<feature type="domain" description="Dihydroneopterin aldolase/epimerase" evidence="7">
    <location>
        <begin position="6"/>
        <end position="117"/>
    </location>
</feature>
<evidence type="ECO:0000256" key="6">
    <source>
        <dbReference type="RuleBase" id="RU362079"/>
    </source>
</evidence>
<dbReference type="Gene3D" id="3.30.1130.10">
    <property type="match status" value="1"/>
</dbReference>
<dbReference type="GO" id="GO:0046656">
    <property type="term" value="P:folic acid biosynthetic process"/>
    <property type="evidence" value="ECO:0007669"/>
    <property type="project" value="UniProtKB-UniRule"/>
</dbReference>
<comment type="catalytic activity">
    <reaction evidence="1 6">
        <text>7,8-dihydroneopterin = 6-hydroxymethyl-7,8-dihydropterin + glycolaldehyde</text>
        <dbReference type="Rhea" id="RHEA:10540"/>
        <dbReference type="ChEBI" id="CHEBI:17001"/>
        <dbReference type="ChEBI" id="CHEBI:17071"/>
        <dbReference type="ChEBI" id="CHEBI:44841"/>
        <dbReference type="EC" id="4.1.2.25"/>
    </reaction>
</comment>
<comment type="function">
    <text evidence="6">Catalyzes the conversion of 7,8-dihydroneopterin to 6-hydroxymethyl-7,8-dihydropterin.</text>
</comment>
<comment type="pathway">
    <text evidence="2 6">Cofactor biosynthesis; tetrahydrofolate biosynthesis; 2-amino-4-hydroxy-6-hydroxymethyl-7,8-dihydropteridine diphosphate from 7,8-dihydroneopterin triphosphate: step 3/4.</text>
</comment>
<keyword evidence="5 6" id="KW-0456">Lyase</keyword>
<dbReference type="Proteomes" id="UP000614410">
    <property type="component" value="Unassembled WGS sequence"/>
</dbReference>
<keyword evidence="4 6" id="KW-0289">Folate biosynthesis</keyword>
<comment type="similarity">
    <text evidence="3 6">Belongs to the DHNA family.</text>
</comment>
<dbReference type="PANTHER" id="PTHR42844">
    <property type="entry name" value="DIHYDRONEOPTERIN ALDOLASE 1-RELATED"/>
    <property type="match status" value="1"/>
</dbReference>
<reference evidence="8 9" key="1">
    <citation type="submission" date="2020-10" db="EMBL/GenBank/DDBJ databases">
        <title>Ca. Dormibacterota MAGs.</title>
        <authorList>
            <person name="Montgomery K."/>
        </authorList>
    </citation>
    <scope>NUCLEOTIDE SEQUENCE [LARGE SCALE GENOMIC DNA]</scope>
    <source>
        <strain evidence="8">Mitchell_Peninsula_5</strain>
    </source>
</reference>
<dbReference type="InterPro" id="IPR006157">
    <property type="entry name" value="FolB_dom"/>
</dbReference>
<dbReference type="NCBIfam" id="TIGR00526">
    <property type="entry name" value="folB_dom"/>
    <property type="match status" value="1"/>
</dbReference>
<evidence type="ECO:0000313" key="8">
    <source>
        <dbReference type="EMBL" id="MBJ7610102.1"/>
    </source>
</evidence>
<accession>A0A934NAF7</accession>
<organism evidence="8 9">
    <name type="scientific">Candidatus Amunia macphersoniae</name>
    <dbReference type="NCBI Taxonomy" id="3127014"/>
    <lineage>
        <taxon>Bacteria</taxon>
        <taxon>Bacillati</taxon>
        <taxon>Candidatus Dormiibacterota</taxon>
        <taxon>Candidatus Dormibacteria</taxon>
        <taxon>Candidatus Aeolococcales</taxon>
        <taxon>Candidatus Aeolococcaceae</taxon>
        <taxon>Candidatus Amunia</taxon>
    </lineage>
</organism>
<evidence type="ECO:0000256" key="5">
    <source>
        <dbReference type="ARBA" id="ARBA00023239"/>
    </source>
</evidence>
<dbReference type="AlphaFoldDB" id="A0A934NAF7"/>